<dbReference type="PANTHER" id="PTHR21225">
    <property type="entry name" value="PHOSPHO-2-DEHYDRO-3-DEOXYHEPTONATE ALDOLASE DAHP SYNTHETASE"/>
    <property type="match status" value="1"/>
</dbReference>
<evidence type="ECO:0000256" key="10">
    <source>
        <dbReference type="ARBA" id="ARBA00022833"/>
    </source>
</evidence>
<evidence type="ECO:0008006" key="20">
    <source>
        <dbReference type="Google" id="ProtNLM"/>
    </source>
</evidence>
<keyword evidence="9" id="KW-0378">Hydrolase</keyword>
<feature type="domain" description="UBP-type" evidence="17">
    <location>
        <begin position="167"/>
        <end position="275"/>
    </location>
</feature>
<evidence type="ECO:0000256" key="3">
    <source>
        <dbReference type="ARBA" id="ARBA00009085"/>
    </source>
</evidence>
<dbReference type="InterPro" id="IPR001394">
    <property type="entry name" value="Peptidase_C19_UCH"/>
</dbReference>
<keyword evidence="11" id="KW-0057">Aromatic amino acid biosynthesis</keyword>
<organism evidence="18 19">
    <name type="scientific">Candidozyma haemuli</name>
    <dbReference type="NCBI Taxonomy" id="45357"/>
    <lineage>
        <taxon>Eukaryota</taxon>
        <taxon>Fungi</taxon>
        <taxon>Dikarya</taxon>
        <taxon>Ascomycota</taxon>
        <taxon>Saccharomycotina</taxon>
        <taxon>Pichiomycetes</taxon>
        <taxon>Metschnikowiaceae</taxon>
        <taxon>Candidozyma</taxon>
    </lineage>
</organism>
<evidence type="ECO:0000259" key="17">
    <source>
        <dbReference type="PROSITE" id="PS50271"/>
    </source>
</evidence>
<keyword evidence="9" id="KW-0788">Thiol protease</keyword>
<evidence type="ECO:0000256" key="2">
    <source>
        <dbReference type="ARBA" id="ARBA00007985"/>
    </source>
</evidence>
<gene>
    <name evidence="18" type="ORF">CA3LBN_002817</name>
</gene>
<evidence type="ECO:0000256" key="1">
    <source>
        <dbReference type="ARBA" id="ARBA00000707"/>
    </source>
</evidence>
<evidence type="ECO:0000259" key="15">
    <source>
        <dbReference type="PROSITE" id="PS50030"/>
    </source>
</evidence>
<feature type="domain" description="USP" evidence="16">
    <location>
        <begin position="317"/>
        <end position="791"/>
    </location>
</feature>
<evidence type="ECO:0000256" key="4">
    <source>
        <dbReference type="ARBA" id="ARBA00022605"/>
    </source>
</evidence>
<accession>A0ABX8I7S4</accession>
<keyword evidence="7" id="KW-0479">Metal-binding</keyword>
<name>A0ABX8I7S4_9ASCO</name>
<dbReference type="Pfam" id="PF00627">
    <property type="entry name" value="UBA"/>
    <property type="match status" value="2"/>
</dbReference>
<dbReference type="PROSITE" id="PS00973">
    <property type="entry name" value="USP_2"/>
    <property type="match status" value="1"/>
</dbReference>
<feature type="domain" description="UBA" evidence="15">
    <location>
        <begin position="586"/>
        <end position="627"/>
    </location>
</feature>
<evidence type="ECO:0000313" key="18">
    <source>
        <dbReference type="EMBL" id="QWU88509.1"/>
    </source>
</evidence>
<dbReference type="Gene3D" id="3.90.70.10">
    <property type="entry name" value="Cysteine proteinases"/>
    <property type="match status" value="1"/>
</dbReference>
<dbReference type="EMBL" id="CP076663">
    <property type="protein sequence ID" value="QWU88509.1"/>
    <property type="molecule type" value="Genomic_DNA"/>
</dbReference>
<keyword evidence="8 13" id="KW-0863">Zinc-finger</keyword>
<dbReference type="InterPro" id="IPR015940">
    <property type="entry name" value="UBA"/>
</dbReference>
<dbReference type="NCBIfam" id="NF009395">
    <property type="entry name" value="PRK12755.1"/>
    <property type="match status" value="1"/>
</dbReference>
<evidence type="ECO:0000256" key="7">
    <source>
        <dbReference type="ARBA" id="ARBA00022723"/>
    </source>
</evidence>
<reference evidence="18 19" key="1">
    <citation type="submission" date="2021-06" db="EMBL/GenBank/DDBJ databases">
        <title>Candida outbreak in Lebanon.</title>
        <authorList>
            <person name="Finianos M."/>
        </authorList>
    </citation>
    <scope>NUCLEOTIDE SEQUENCE [LARGE SCALE GENOMIC DNA]</scope>
    <source>
        <strain evidence="18">CA3LBN</strain>
    </source>
</reference>
<dbReference type="SUPFAM" id="SSF51569">
    <property type="entry name" value="Aldolase"/>
    <property type="match status" value="1"/>
</dbReference>
<dbReference type="InterPro" id="IPR041432">
    <property type="entry name" value="UBP13_Znf-UBP_var"/>
</dbReference>
<comment type="similarity">
    <text evidence="2">Belongs to the class-I DAHP synthase family.</text>
</comment>
<keyword evidence="10" id="KW-0862">Zinc</keyword>
<dbReference type="CDD" id="cd02658">
    <property type="entry name" value="Peptidase_C19B"/>
    <property type="match status" value="1"/>
</dbReference>
<keyword evidence="19" id="KW-1185">Reference proteome</keyword>
<dbReference type="PROSITE" id="PS50271">
    <property type="entry name" value="ZF_UBP"/>
    <property type="match status" value="1"/>
</dbReference>
<dbReference type="InterPro" id="IPR006219">
    <property type="entry name" value="DAHP_synth_1"/>
</dbReference>
<evidence type="ECO:0000256" key="14">
    <source>
        <dbReference type="SAM" id="MobiDB-lite"/>
    </source>
</evidence>
<proteinExistence type="inferred from homology"/>
<dbReference type="SUPFAM" id="SSF57850">
    <property type="entry name" value="RING/U-box"/>
    <property type="match status" value="2"/>
</dbReference>
<dbReference type="InterPro" id="IPR028889">
    <property type="entry name" value="USP"/>
</dbReference>
<dbReference type="Pfam" id="PF00443">
    <property type="entry name" value="UCH"/>
    <property type="match status" value="1"/>
</dbReference>
<sequence length="1158" mass="128026">MSVTDYIATTGSSFTKSVPPGTKVYKDDCMYSFDTPENNELGLDVCMSCFQAFARAPQKNYTSEHYAEQRHPLYVNIVKKLKPESERAKKEEEDENGSKTKQPKLEVQEQKETDIYDIFTNVYVAPLDQSASIEESPEPVRSLANSILTANSAEKNDEIKAWENEVYPCEHSSNIVAEKNTIDLKKCSMCDLEENLWLCFTCGAVGCGREQFGSDLKGNSHALKHYEDTGHSVAVKLGSLSAEDEDNCDCYCYKCNDEVKVPQLGEKLLNFGIDLGTAVKTEKNLVELNLDRNMNWQFNLDGQDGELLTPVYGPGLTGLQNLGNSCYLNSTLQALFSFPSYRSFFADMDFDKSVKDPATDLRSQMIKLYDGLHSGRYSRPNELKGDDYQLGLKPSAFKSHIGADHYEFKTNKQQDANEFLLYLLDKLDKEFGLSLNQQFKFLLGSKLLCTECKTGTSSEELVDNISVALNAEVVGEDENGEKQYKEVNMSDCFSNSLGSEQIDGYQCDNCGKNTTAIKQTGFATYPDNLIVNAQRIQLENWVPVKVDVPITLPEQIDLSAFAAPKFQGDEKRVEKSSASEGGAEFTPNEEAFAQLLSMGFPDVRCIKGLYNTGNKNAEDAMNWIFAHMEDADIDAPFNPAETAQTNTAGSGEPDSDAIDNLVAMGFTAQLAKKALVVNGNDVNVAVEWLFNNPDDNGIIEDTKPVVNVQKEAEELKDALLKNEDEPHAASYELKAVICHKGNSPHTGHYVVFVKHDGDWILFNDEKVVKCQSTNLADVVNCGYVIMFIQNEHVGDRSRMEDWRIRGYDPLSPPDLLQHEFPLSDKCKDIILKGREDACNILNGKDDRLIVVIGPCSIHDPKAALDYADRLQKLAEKHKGELHIVMRAYLEKPRTTVGWKGLINDPDIDGSFQINKGLRIARNMFVELTEKLPIAGEMLDTISPQFLSDLFSVGAIGARTTESQLHRELASGLSFPVGFKNGTDGTLGVAIDALRAASHPHHFLSVTKPGIVSIVGTEGNKDCFVILRGGKHGTNYDAKSVQDTKDALAKAKVVNPDSPSARIMVDCSHGNSNKNHKNQPLVAAEVARQISEGEDQICGLMVESNIVEGRQDVPPAEQGGKDALKYGCSITDACIGFDDTEFLLQTLADAIKTRRDSKK</sequence>
<dbReference type="SUPFAM" id="SSF46934">
    <property type="entry name" value="UBA-like"/>
    <property type="match status" value="1"/>
</dbReference>
<dbReference type="Gene3D" id="1.10.8.10">
    <property type="entry name" value="DNA helicase RuvA subunit, C-terminal domain"/>
    <property type="match status" value="2"/>
</dbReference>
<dbReference type="PROSITE" id="PS50235">
    <property type="entry name" value="USP_3"/>
    <property type="match status" value="1"/>
</dbReference>
<evidence type="ECO:0000259" key="16">
    <source>
        <dbReference type="PROSITE" id="PS50235"/>
    </source>
</evidence>
<dbReference type="PROSITE" id="PS50030">
    <property type="entry name" value="UBA"/>
    <property type="match status" value="2"/>
</dbReference>
<evidence type="ECO:0000256" key="12">
    <source>
        <dbReference type="ARBA" id="ARBA00047508"/>
    </source>
</evidence>
<dbReference type="Pfam" id="PF00793">
    <property type="entry name" value="DAHP_synth_1"/>
    <property type="match status" value="1"/>
</dbReference>
<dbReference type="CDD" id="cd14385">
    <property type="entry name" value="UBA1_spUBP14_like"/>
    <property type="match status" value="1"/>
</dbReference>
<evidence type="ECO:0000256" key="8">
    <source>
        <dbReference type="ARBA" id="ARBA00022771"/>
    </source>
</evidence>
<dbReference type="InterPro" id="IPR038765">
    <property type="entry name" value="Papain-like_cys_pep_sf"/>
</dbReference>
<keyword evidence="6" id="KW-0808">Transferase</keyword>
<dbReference type="NCBIfam" id="TIGR00034">
    <property type="entry name" value="aroFGH"/>
    <property type="match status" value="1"/>
</dbReference>
<dbReference type="InterPro" id="IPR001607">
    <property type="entry name" value="Znf_UBP"/>
</dbReference>
<feature type="region of interest" description="Disordered" evidence="14">
    <location>
        <begin position="85"/>
        <end position="107"/>
    </location>
</feature>
<dbReference type="InterPro" id="IPR013083">
    <property type="entry name" value="Znf_RING/FYVE/PHD"/>
</dbReference>
<evidence type="ECO:0000256" key="5">
    <source>
        <dbReference type="ARBA" id="ARBA00022670"/>
    </source>
</evidence>
<evidence type="ECO:0000256" key="13">
    <source>
        <dbReference type="PROSITE-ProRule" id="PRU00502"/>
    </source>
</evidence>
<dbReference type="PANTHER" id="PTHR21225:SF18">
    <property type="entry name" value="PHOSPHO-2-DEHYDRO-3-DEOXYHEPTONATE ALDOLASE, PHENYLALANINE-INHIBITED"/>
    <property type="match status" value="1"/>
</dbReference>
<dbReference type="InterPro" id="IPR006218">
    <property type="entry name" value="DAHP1/KDSA"/>
</dbReference>
<keyword evidence="5" id="KW-0645">Protease</keyword>
<dbReference type="CDD" id="cd14298">
    <property type="entry name" value="UBA2_scUBP14_like"/>
    <property type="match status" value="1"/>
</dbReference>
<evidence type="ECO:0000256" key="6">
    <source>
        <dbReference type="ARBA" id="ARBA00022679"/>
    </source>
</evidence>
<protein>
    <recommendedName>
        <fullName evidence="20">3-deoxy-7-phosphoheptulonate synthase</fullName>
    </recommendedName>
</protein>
<dbReference type="InterPro" id="IPR009060">
    <property type="entry name" value="UBA-like_sf"/>
</dbReference>
<feature type="domain" description="UBA" evidence="15">
    <location>
        <begin position="652"/>
        <end position="692"/>
    </location>
</feature>
<dbReference type="InterPro" id="IPR013785">
    <property type="entry name" value="Aldolase_TIM"/>
</dbReference>
<dbReference type="SMART" id="SM00165">
    <property type="entry name" value="UBA"/>
    <property type="match status" value="2"/>
</dbReference>
<dbReference type="Pfam" id="PF02148">
    <property type="entry name" value="zf-UBP"/>
    <property type="match status" value="1"/>
</dbReference>
<dbReference type="Gene3D" id="3.30.40.10">
    <property type="entry name" value="Zinc/RING finger domain, C3HC4 (zinc finger)"/>
    <property type="match status" value="2"/>
</dbReference>
<dbReference type="SMART" id="SM00290">
    <property type="entry name" value="ZnF_UBP"/>
    <property type="match status" value="2"/>
</dbReference>
<dbReference type="Gene3D" id="3.20.20.70">
    <property type="entry name" value="Aldolase class I"/>
    <property type="match status" value="1"/>
</dbReference>
<dbReference type="SUPFAM" id="SSF54001">
    <property type="entry name" value="Cysteine proteinases"/>
    <property type="match status" value="1"/>
</dbReference>
<dbReference type="Proteomes" id="UP000825434">
    <property type="component" value="Chromosome 3"/>
</dbReference>
<comment type="catalytic activity">
    <reaction evidence="1">
        <text>Thiol-dependent hydrolysis of ester, thioester, amide, peptide and isopeptide bonds formed by the C-terminal Gly of ubiquitin (a 76-residue protein attached to proteins as an intracellular targeting signal).</text>
        <dbReference type="EC" id="3.4.19.12"/>
    </reaction>
</comment>
<keyword evidence="4" id="KW-0028">Amino-acid biosynthesis</keyword>
<comment type="similarity">
    <text evidence="3">Belongs to the peptidase C19 family.</text>
</comment>
<dbReference type="PROSITE" id="PS00972">
    <property type="entry name" value="USP_1"/>
    <property type="match status" value="1"/>
</dbReference>
<evidence type="ECO:0000313" key="19">
    <source>
        <dbReference type="Proteomes" id="UP000825434"/>
    </source>
</evidence>
<dbReference type="InterPro" id="IPR033864">
    <property type="entry name" value="UBA2_scUBP14-like"/>
</dbReference>
<dbReference type="Pfam" id="PF17807">
    <property type="entry name" value="zf-UBP_var"/>
    <property type="match status" value="1"/>
</dbReference>
<comment type="catalytic activity">
    <reaction evidence="12">
        <text>D-erythrose 4-phosphate + phosphoenolpyruvate + H2O = 7-phospho-2-dehydro-3-deoxy-D-arabino-heptonate + phosphate</text>
        <dbReference type="Rhea" id="RHEA:14717"/>
        <dbReference type="ChEBI" id="CHEBI:15377"/>
        <dbReference type="ChEBI" id="CHEBI:16897"/>
        <dbReference type="ChEBI" id="CHEBI:43474"/>
        <dbReference type="ChEBI" id="CHEBI:58394"/>
        <dbReference type="ChEBI" id="CHEBI:58702"/>
        <dbReference type="EC" id="2.5.1.54"/>
    </reaction>
</comment>
<evidence type="ECO:0000256" key="11">
    <source>
        <dbReference type="ARBA" id="ARBA00023141"/>
    </source>
</evidence>
<evidence type="ECO:0000256" key="9">
    <source>
        <dbReference type="ARBA" id="ARBA00022807"/>
    </source>
</evidence>
<dbReference type="InterPro" id="IPR018200">
    <property type="entry name" value="USP_CS"/>
</dbReference>